<dbReference type="InterPro" id="IPR015943">
    <property type="entry name" value="WD40/YVTN_repeat-like_dom_sf"/>
</dbReference>
<evidence type="ECO:0000256" key="1">
    <source>
        <dbReference type="SAM" id="MobiDB-lite"/>
    </source>
</evidence>
<dbReference type="InterPro" id="IPR011009">
    <property type="entry name" value="Kinase-like_dom_sf"/>
</dbReference>
<sequence length="868" mass="98295">MPEPDAFSQAQAHFKGLFKSKSFLGQSMKGEDQHTLRNGDLAHIIDKDQLRGRIFGKVMHPTPEHEGRYFDKILGAEGQPGRRAILLNIIAFGTADMVAIFESRFLSNKYHQTDEDLPMKQDETEKIFGKADGRLFYQHQFWLKAATLEQGNFSQKFQALEHTPYLGKHPIGRGANGTVYRVKIARGQYYTRVGDTSWSNSEDTYLARKDFRPKEYAYQSFIKEVYILRKLGREAHPKSILDSICSVEHDVGGEFPVASIFFREAQCTLYQYITDDRNCPRTDTVRLHNLHQMICLCDGLAWLNKNGFYHNDLKPDNVLVCMEPIASFKLADFGEARHRPDYDPGTSQEGKTSRQGTYLAPETQERVSASLMLKSDVWAFGCILLLVLLFNFEGAKAIDYFEDERVKGHSEGDFFYGMGCVCNTAVTECIHHLTANINAKPESQPDDDISLARGSLNHLEKKVFVEASKRATMSQLFGHLSHLYKERPLIVSGMEHKSFPNKADHCGHAPSGMSLVFSPTSILVYRENRPDFYRLLQPSYQEQEWSKATKPSSNACGNDLLCIALGKKDKSSGFRVGSSLESVNNSPTTDTPTKYALHSLHEGKGIQPIVKELKDLKIHVEQVALSPDGSVLAVACRPRDHVAIVRIYKGVTSSVNSGTTTPSHSLSEVNGILDFRFSGDGERLYCLYDYYKPFISALNRPQANVKVWRTADQSVIEEFLIGDEDLQYRGFFLKTIVPFNNSVGFMCITHEKYIRKRTPGDHSARRICLAIPGVSQLKSILITPDDKRFLILQHHDSKYSKYLRIYGGDVEEMRLTVEKPEEISTIKYTPSKDSAYIRKDESGLGFLLILMSYEDKTTYRINVNKLLT</sequence>
<evidence type="ECO:0000313" key="4">
    <source>
        <dbReference type="Proteomes" id="UP000813444"/>
    </source>
</evidence>
<dbReference type="PANTHER" id="PTHR44167">
    <property type="entry name" value="OVARIAN-SPECIFIC SERINE/THREONINE-PROTEIN KINASE LOK-RELATED"/>
    <property type="match status" value="1"/>
</dbReference>
<dbReference type="PROSITE" id="PS00108">
    <property type="entry name" value="PROTEIN_KINASE_ST"/>
    <property type="match status" value="1"/>
</dbReference>
<feature type="region of interest" description="Disordered" evidence="1">
    <location>
        <begin position="337"/>
        <end position="359"/>
    </location>
</feature>
<name>A0A8K0WMI7_9HYPO</name>
<dbReference type="AlphaFoldDB" id="A0A8K0WMI7"/>
<dbReference type="Gene3D" id="2.130.10.10">
    <property type="entry name" value="YVTN repeat-like/Quinoprotein amine dehydrogenase"/>
    <property type="match status" value="1"/>
</dbReference>
<accession>A0A8K0WMI7</accession>
<feature type="domain" description="Protein kinase" evidence="2">
    <location>
        <begin position="165"/>
        <end position="485"/>
    </location>
</feature>
<dbReference type="SMART" id="SM00220">
    <property type="entry name" value="S_TKc"/>
    <property type="match status" value="1"/>
</dbReference>
<protein>
    <submittedName>
        <fullName evidence="3">Kinase-like domain-containing protein</fullName>
    </submittedName>
</protein>
<dbReference type="Proteomes" id="UP000813444">
    <property type="component" value="Unassembled WGS sequence"/>
</dbReference>
<gene>
    <name evidence="3" type="ORF">B0I35DRAFT_101395</name>
</gene>
<dbReference type="InterPro" id="IPR000719">
    <property type="entry name" value="Prot_kinase_dom"/>
</dbReference>
<evidence type="ECO:0000259" key="2">
    <source>
        <dbReference type="PROSITE" id="PS50011"/>
    </source>
</evidence>
<dbReference type="SUPFAM" id="SSF56112">
    <property type="entry name" value="Protein kinase-like (PK-like)"/>
    <property type="match status" value="1"/>
</dbReference>
<dbReference type="SUPFAM" id="SSF82171">
    <property type="entry name" value="DPP6 N-terminal domain-like"/>
    <property type="match status" value="1"/>
</dbReference>
<evidence type="ECO:0000313" key="3">
    <source>
        <dbReference type="EMBL" id="KAH7307988.1"/>
    </source>
</evidence>
<dbReference type="GO" id="GO:0005524">
    <property type="term" value="F:ATP binding"/>
    <property type="evidence" value="ECO:0007669"/>
    <property type="project" value="InterPro"/>
</dbReference>
<proteinExistence type="predicted"/>
<keyword evidence="3" id="KW-0808">Transferase</keyword>
<dbReference type="InterPro" id="IPR008271">
    <property type="entry name" value="Ser/Thr_kinase_AS"/>
</dbReference>
<dbReference type="PROSITE" id="PS50011">
    <property type="entry name" value="PROTEIN_KINASE_DOM"/>
    <property type="match status" value="1"/>
</dbReference>
<dbReference type="EMBL" id="JAGPNK010000016">
    <property type="protein sequence ID" value="KAH7307988.1"/>
    <property type="molecule type" value="Genomic_DNA"/>
</dbReference>
<dbReference type="Gene3D" id="1.10.510.10">
    <property type="entry name" value="Transferase(Phosphotransferase) domain 1"/>
    <property type="match status" value="1"/>
</dbReference>
<organism evidence="3 4">
    <name type="scientific">Stachybotrys elegans</name>
    <dbReference type="NCBI Taxonomy" id="80388"/>
    <lineage>
        <taxon>Eukaryota</taxon>
        <taxon>Fungi</taxon>
        <taxon>Dikarya</taxon>
        <taxon>Ascomycota</taxon>
        <taxon>Pezizomycotina</taxon>
        <taxon>Sordariomycetes</taxon>
        <taxon>Hypocreomycetidae</taxon>
        <taxon>Hypocreales</taxon>
        <taxon>Stachybotryaceae</taxon>
        <taxon>Stachybotrys</taxon>
    </lineage>
</organism>
<dbReference type="Pfam" id="PF00069">
    <property type="entry name" value="Pkinase"/>
    <property type="match status" value="1"/>
</dbReference>
<dbReference type="GO" id="GO:0044773">
    <property type="term" value="P:mitotic DNA damage checkpoint signaling"/>
    <property type="evidence" value="ECO:0007669"/>
    <property type="project" value="TreeGrafter"/>
</dbReference>
<keyword evidence="3" id="KW-0418">Kinase</keyword>
<dbReference type="PANTHER" id="PTHR44167:SF24">
    <property type="entry name" value="SERINE_THREONINE-PROTEIN KINASE CHK2"/>
    <property type="match status" value="1"/>
</dbReference>
<dbReference type="GO" id="GO:0005634">
    <property type="term" value="C:nucleus"/>
    <property type="evidence" value="ECO:0007669"/>
    <property type="project" value="TreeGrafter"/>
</dbReference>
<feature type="compositionally biased region" description="Polar residues" evidence="1">
    <location>
        <begin position="345"/>
        <end position="356"/>
    </location>
</feature>
<dbReference type="GO" id="GO:0004674">
    <property type="term" value="F:protein serine/threonine kinase activity"/>
    <property type="evidence" value="ECO:0007669"/>
    <property type="project" value="TreeGrafter"/>
</dbReference>
<dbReference type="GO" id="GO:0005737">
    <property type="term" value="C:cytoplasm"/>
    <property type="evidence" value="ECO:0007669"/>
    <property type="project" value="TreeGrafter"/>
</dbReference>
<comment type="caution">
    <text evidence="3">The sequence shown here is derived from an EMBL/GenBank/DDBJ whole genome shotgun (WGS) entry which is preliminary data.</text>
</comment>
<keyword evidence="4" id="KW-1185">Reference proteome</keyword>
<reference evidence="3" key="1">
    <citation type="journal article" date="2021" name="Nat. Commun.">
        <title>Genetic determinants of endophytism in the Arabidopsis root mycobiome.</title>
        <authorList>
            <person name="Mesny F."/>
            <person name="Miyauchi S."/>
            <person name="Thiergart T."/>
            <person name="Pickel B."/>
            <person name="Atanasova L."/>
            <person name="Karlsson M."/>
            <person name="Huettel B."/>
            <person name="Barry K.W."/>
            <person name="Haridas S."/>
            <person name="Chen C."/>
            <person name="Bauer D."/>
            <person name="Andreopoulos W."/>
            <person name="Pangilinan J."/>
            <person name="LaButti K."/>
            <person name="Riley R."/>
            <person name="Lipzen A."/>
            <person name="Clum A."/>
            <person name="Drula E."/>
            <person name="Henrissat B."/>
            <person name="Kohler A."/>
            <person name="Grigoriev I.V."/>
            <person name="Martin F.M."/>
            <person name="Hacquard S."/>
        </authorList>
    </citation>
    <scope>NUCLEOTIDE SEQUENCE</scope>
    <source>
        <strain evidence="3">MPI-CAGE-CH-0235</strain>
    </source>
</reference>
<dbReference type="OrthoDB" id="5986190at2759"/>